<evidence type="ECO:0000313" key="4">
    <source>
        <dbReference type="Proteomes" id="UP000254848"/>
    </source>
</evidence>
<dbReference type="OrthoDB" id="1522627at2"/>
<gene>
    <name evidence="3" type="ORF">C8D90_102293</name>
</gene>
<dbReference type="InterPro" id="IPR009003">
    <property type="entry name" value="Peptidase_S1_PA"/>
</dbReference>
<organism evidence="3 4">
    <name type="scientific">Enterobacillus tribolii</name>
    <dbReference type="NCBI Taxonomy" id="1487935"/>
    <lineage>
        <taxon>Bacteria</taxon>
        <taxon>Pseudomonadati</taxon>
        <taxon>Pseudomonadota</taxon>
        <taxon>Gammaproteobacteria</taxon>
        <taxon>Enterobacterales</taxon>
        <taxon>Hafniaceae</taxon>
        <taxon>Enterobacillus</taxon>
    </lineage>
</organism>
<feature type="compositionally biased region" description="Basic and acidic residues" evidence="1">
    <location>
        <begin position="162"/>
        <end position="181"/>
    </location>
</feature>
<dbReference type="Pfam" id="PF13365">
    <property type="entry name" value="Trypsin_2"/>
    <property type="match status" value="1"/>
</dbReference>
<dbReference type="EMBL" id="QRAP01000002">
    <property type="protein sequence ID" value="RDK95810.1"/>
    <property type="molecule type" value="Genomic_DNA"/>
</dbReference>
<feature type="region of interest" description="Disordered" evidence="1">
    <location>
        <begin position="162"/>
        <end position="185"/>
    </location>
</feature>
<evidence type="ECO:0000313" key="3">
    <source>
        <dbReference type="EMBL" id="RDK95810.1"/>
    </source>
</evidence>
<proteinExistence type="predicted"/>
<protein>
    <submittedName>
        <fullName evidence="3">TerD domain-containing protein</fullName>
    </submittedName>
</protein>
<name>A0A370R1K9_9GAMM</name>
<dbReference type="AlphaFoldDB" id="A0A370R1K9"/>
<comment type="caution">
    <text evidence="3">The sequence shown here is derived from an EMBL/GenBank/DDBJ whole genome shotgun (WGS) entry which is preliminary data.</text>
</comment>
<evidence type="ECO:0000259" key="2">
    <source>
        <dbReference type="Pfam" id="PF02342"/>
    </source>
</evidence>
<dbReference type="Proteomes" id="UP000254848">
    <property type="component" value="Unassembled WGS sequence"/>
</dbReference>
<dbReference type="SUPFAM" id="SSF50494">
    <property type="entry name" value="Trypsin-like serine proteases"/>
    <property type="match status" value="1"/>
</dbReference>
<dbReference type="InterPro" id="IPR003325">
    <property type="entry name" value="TerD"/>
</dbReference>
<dbReference type="PANTHER" id="PTHR43019:SF23">
    <property type="entry name" value="PROTEASE DO-LIKE 5, CHLOROPLASTIC"/>
    <property type="match status" value="1"/>
</dbReference>
<keyword evidence="4" id="KW-1185">Reference proteome</keyword>
<accession>A0A370R1K9</accession>
<sequence>MRQLAAGENIELLHPEGTWSVECGVPSMFGAHAAVALLPVDDKKQATGAPALLHDEQSWMEWSGDANKVSCFLRPAQLPGNSQRVLVVIYTYASKRPVRDLRSIHLSLPDDVEYRVNLGENGESAIIIGEFYLRQGKWKFRALAEGSAYGLSALGRRLNLEINDRRPGEESPDSEGGHERPSSATGTAFAIDGTHLMTCAHVIEDMETLYVRSFDGRFRVEAVKVDPHNDIALLRIQGAPVLKPVVFRERGHCDLAENVIALGFPLSGISGDGIQVTQGGVSGMFGPENDVTKLQFTAPIQPGSSGSPLFDGQGRVIGMVTSTIRGAQNMNYAVKSVLLTAFLDACRLSPGFSSSQDTLSAAEVTRQVQSSVWLLEASNG</sequence>
<feature type="domain" description="TerD" evidence="2">
    <location>
        <begin position="64"/>
        <end position="154"/>
    </location>
</feature>
<dbReference type="CDD" id="cd06974">
    <property type="entry name" value="TerD_like"/>
    <property type="match status" value="1"/>
</dbReference>
<dbReference type="Pfam" id="PF02342">
    <property type="entry name" value="TerD"/>
    <property type="match status" value="1"/>
</dbReference>
<evidence type="ECO:0000256" key="1">
    <source>
        <dbReference type="SAM" id="MobiDB-lite"/>
    </source>
</evidence>
<reference evidence="3 4" key="1">
    <citation type="submission" date="2018-07" db="EMBL/GenBank/DDBJ databases">
        <title>Genomic Encyclopedia of Type Strains, Phase IV (KMG-IV): sequencing the most valuable type-strain genomes for metagenomic binning, comparative biology and taxonomic classification.</title>
        <authorList>
            <person name="Goeker M."/>
        </authorList>
    </citation>
    <scope>NUCLEOTIDE SEQUENCE [LARGE SCALE GENOMIC DNA]</scope>
    <source>
        <strain evidence="3 4">DSM 103736</strain>
    </source>
</reference>
<dbReference type="Gene3D" id="2.60.60.30">
    <property type="entry name" value="sav2460 like domains"/>
    <property type="match status" value="1"/>
</dbReference>
<dbReference type="Gene3D" id="2.40.10.120">
    <property type="match status" value="1"/>
</dbReference>
<dbReference type="PANTHER" id="PTHR43019">
    <property type="entry name" value="SERINE ENDOPROTEASE DEGS"/>
    <property type="match status" value="1"/>
</dbReference>
<dbReference type="RefSeq" id="WP_115457545.1">
    <property type="nucleotide sequence ID" value="NZ_QRAP01000002.1"/>
</dbReference>